<keyword evidence="11" id="KW-1185">Reference proteome</keyword>
<evidence type="ECO:0000256" key="8">
    <source>
        <dbReference type="ARBA" id="ARBA00047664"/>
    </source>
</evidence>
<dbReference type="HOGENOM" id="CLU_038395_4_3_3"/>
<dbReference type="PANTHER" id="PTHR43369">
    <property type="entry name" value="PHOSPHORIBOSYLGLYCINAMIDE FORMYLTRANSFERASE"/>
    <property type="match status" value="1"/>
</dbReference>
<comment type="catalytic activity">
    <reaction evidence="8">
        <text>N(1)-(5-phospho-beta-D-ribosyl)glycinamide + (6R)-10-formyltetrahydrofolate = N(2)-formyl-N(1)-(5-phospho-beta-D-ribosyl)glycinamide + (6S)-5,6,7,8-tetrahydrofolate + H(+)</text>
        <dbReference type="Rhea" id="RHEA:15053"/>
        <dbReference type="ChEBI" id="CHEBI:15378"/>
        <dbReference type="ChEBI" id="CHEBI:57453"/>
        <dbReference type="ChEBI" id="CHEBI:143788"/>
        <dbReference type="ChEBI" id="CHEBI:147286"/>
        <dbReference type="ChEBI" id="CHEBI:195366"/>
        <dbReference type="EC" id="2.1.2.2"/>
    </reaction>
</comment>
<evidence type="ECO:0000256" key="3">
    <source>
        <dbReference type="ARBA" id="ARBA00022679"/>
    </source>
</evidence>
<dbReference type="RefSeq" id="WP_011294909.1">
    <property type="nucleotide sequence ID" value="NC_007335.2"/>
</dbReference>
<evidence type="ECO:0000256" key="4">
    <source>
        <dbReference type="ARBA" id="ARBA00022755"/>
    </source>
</evidence>
<evidence type="ECO:0000313" key="10">
    <source>
        <dbReference type="EMBL" id="AAZ58312.1"/>
    </source>
</evidence>
<dbReference type="PhylomeDB" id="Q46JL6"/>
<evidence type="ECO:0000256" key="2">
    <source>
        <dbReference type="ARBA" id="ARBA00012254"/>
    </source>
</evidence>
<evidence type="ECO:0000256" key="7">
    <source>
        <dbReference type="ARBA" id="ARBA00041682"/>
    </source>
</evidence>
<dbReference type="Pfam" id="PF00551">
    <property type="entry name" value="Formyl_trans_N"/>
    <property type="match status" value="1"/>
</dbReference>
<keyword evidence="4" id="KW-0658">Purine biosynthesis</keyword>
<organism evidence="10 11">
    <name type="scientific">Prochlorococcus marinus (strain NATL2A)</name>
    <dbReference type="NCBI Taxonomy" id="59920"/>
    <lineage>
        <taxon>Bacteria</taxon>
        <taxon>Bacillati</taxon>
        <taxon>Cyanobacteriota</taxon>
        <taxon>Cyanophyceae</taxon>
        <taxon>Synechococcales</taxon>
        <taxon>Prochlorococcaceae</taxon>
        <taxon>Prochlorococcus</taxon>
    </lineage>
</organism>
<dbReference type="Proteomes" id="UP000002535">
    <property type="component" value="Chromosome"/>
</dbReference>
<evidence type="ECO:0000256" key="1">
    <source>
        <dbReference type="ARBA" id="ARBA00005054"/>
    </source>
</evidence>
<evidence type="ECO:0000256" key="5">
    <source>
        <dbReference type="ARBA" id="ARBA00038440"/>
    </source>
</evidence>
<dbReference type="EC" id="2.1.2.2" evidence="2"/>
<dbReference type="EMBL" id="CP000095">
    <property type="protein sequence ID" value="AAZ58312.1"/>
    <property type="molecule type" value="Genomic_DNA"/>
</dbReference>
<evidence type="ECO:0000259" key="9">
    <source>
        <dbReference type="Pfam" id="PF00551"/>
    </source>
</evidence>
<dbReference type="Gene3D" id="3.40.50.170">
    <property type="entry name" value="Formyl transferase, N-terminal domain"/>
    <property type="match status" value="1"/>
</dbReference>
<dbReference type="GO" id="GO:0004644">
    <property type="term" value="F:phosphoribosylglycinamide formyltransferase activity"/>
    <property type="evidence" value="ECO:0007669"/>
    <property type="project" value="UniProtKB-EC"/>
</dbReference>
<evidence type="ECO:0000256" key="6">
    <source>
        <dbReference type="ARBA" id="ARBA00041324"/>
    </source>
</evidence>
<dbReference type="GO" id="GO:0005829">
    <property type="term" value="C:cytosol"/>
    <property type="evidence" value="ECO:0007669"/>
    <property type="project" value="TreeGrafter"/>
</dbReference>
<comment type="pathway">
    <text evidence="1">Purine metabolism; IMP biosynthesis via de novo pathway; N(2)-formyl-N(1)-(5-phospho-D-ribosyl)glycinamide from N(1)-(5-phospho-D-ribosyl)glycinamide (10-formyl THF route): step 1/1.</text>
</comment>
<keyword evidence="3" id="KW-0808">Transferase</keyword>
<accession>Q46JL6</accession>
<comment type="similarity">
    <text evidence="5">Belongs to the GART family.</text>
</comment>
<dbReference type="STRING" id="59920.PMN2A_0821"/>
<dbReference type="InterPro" id="IPR036477">
    <property type="entry name" value="Formyl_transf_N_sf"/>
</dbReference>
<dbReference type="KEGG" id="pmn:PMN2A_0821"/>
<name>Q46JL6_PROMT</name>
<dbReference type="GO" id="GO:0006189">
    <property type="term" value="P:'de novo' IMP biosynthetic process"/>
    <property type="evidence" value="ECO:0007669"/>
    <property type="project" value="TreeGrafter"/>
</dbReference>
<dbReference type="SUPFAM" id="SSF53328">
    <property type="entry name" value="Formyltransferase"/>
    <property type="match status" value="1"/>
</dbReference>
<dbReference type="PROSITE" id="PS00373">
    <property type="entry name" value="GART"/>
    <property type="match status" value="1"/>
</dbReference>
<gene>
    <name evidence="10" type="ordered locus">PMN2A_0821</name>
</gene>
<feature type="domain" description="Formyl transferase N-terminal" evidence="9">
    <location>
        <begin position="3"/>
        <end position="119"/>
    </location>
</feature>
<dbReference type="PANTHER" id="PTHR43369:SF2">
    <property type="entry name" value="PHOSPHORIBOSYLGLYCINAMIDE FORMYLTRANSFERASE"/>
    <property type="match status" value="1"/>
</dbReference>
<reference evidence="10 11" key="1">
    <citation type="journal article" date="2007" name="PLoS Genet.">
        <title>Patterns and implications of gene gain and loss in the evolution of Prochlorococcus.</title>
        <authorList>
            <person name="Kettler G.C."/>
            <person name="Martiny A.C."/>
            <person name="Huang K."/>
            <person name="Zucker J."/>
            <person name="Coleman M.L."/>
            <person name="Rodrigue S."/>
            <person name="Chen F."/>
            <person name="Lapidus A."/>
            <person name="Ferriera S."/>
            <person name="Johnson J."/>
            <person name="Steglich C."/>
            <person name="Church G.M."/>
            <person name="Richardson P."/>
            <person name="Chisholm S.W."/>
        </authorList>
    </citation>
    <scope>NUCLEOTIDE SEQUENCE [LARGE SCALE GENOMIC DNA]</scope>
    <source>
        <strain evidence="10 11">NATL2A</strain>
    </source>
</reference>
<dbReference type="AlphaFoldDB" id="Q46JL6"/>
<proteinExistence type="inferred from homology"/>
<sequence length="130" mass="14542">MKSDQLDKLLPLDTNLIVLAGYMPIISSKICAKWKGKLINTHPSLLPRYGGIGMYGVKVQEAVMAAKEIYGGCSVHYVSEKVDMGDLIRQKSIKINYEETPWQLGGHINKLERDLIVEVSMFLKSKCITS</sequence>
<dbReference type="InterPro" id="IPR002376">
    <property type="entry name" value="Formyl_transf_N"/>
</dbReference>
<protein>
    <recommendedName>
        <fullName evidence="2">phosphoribosylglycinamide formyltransferase 1</fullName>
        <ecNumber evidence="2">2.1.2.2</ecNumber>
    </recommendedName>
    <alternativeName>
        <fullName evidence="7">5'-phosphoribosylglycinamide transformylase</fullName>
    </alternativeName>
    <alternativeName>
        <fullName evidence="6">GAR transformylase</fullName>
    </alternativeName>
</protein>
<dbReference type="InterPro" id="IPR001555">
    <property type="entry name" value="GART_AS"/>
</dbReference>
<evidence type="ECO:0000313" key="11">
    <source>
        <dbReference type="Proteomes" id="UP000002535"/>
    </source>
</evidence>